<evidence type="ECO:0000259" key="1">
    <source>
        <dbReference type="Pfam" id="PF00041"/>
    </source>
</evidence>
<dbReference type="EMBL" id="WCLA01000001">
    <property type="protein sequence ID" value="KAB5330608.1"/>
    <property type="molecule type" value="Genomic_DNA"/>
</dbReference>
<dbReference type="Proteomes" id="UP000467334">
    <property type="component" value="Unassembled WGS sequence"/>
</dbReference>
<protein>
    <submittedName>
        <fullName evidence="5">DUF4960 domain-containing protein</fullName>
    </submittedName>
</protein>
<reference evidence="5 6" key="1">
    <citation type="submission" date="2018-08" db="EMBL/GenBank/DDBJ databases">
        <title>A genome reference for cultivated species of the human gut microbiota.</title>
        <authorList>
            <person name="Zou Y."/>
            <person name="Xue W."/>
            <person name="Luo G."/>
        </authorList>
    </citation>
    <scope>NUCLEOTIDE SEQUENCE [LARGE SCALE GENOMIC DNA]</scope>
    <source>
        <strain evidence="5 6">AM25-16</strain>
    </source>
</reference>
<evidence type="ECO:0000313" key="7">
    <source>
        <dbReference type="Proteomes" id="UP000431177"/>
    </source>
</evidence>
<gene>
    <name evidence="5" type="ORF">DW668_08765</name>
    <name evidence="4" type="ORF">F9950_00670</name>
    <name evidence="3" type="ORF">F9958_00605</name>
</gene>
<proteinExistence type="predicted"/>
<comment type="caution">
    <text evidence="5">The sequence shown here is derived from an EMBL/GenBank/DDBJ whole genome shotgun (WGS) entry which is preliminary data.</text>
</comment>
<evidence type="ECO:0000313" key="5">
    <source>
        <dbReference type="EMBL" id="RHF75741.1"/>
    </source>
</evidence>
<dbReference type="EMBL" id="QRHJ01000020">
    <property type="protein sequence ID" value="RHF75741.1"/>
    <property type="molecule type" value="Genomic_DNA"/>
</dbReference>
<accession>A0A413MV46</accession>
<dbReference type="PROSITE" id="PS51257">
    <property type="entry name" value="PROKAR_LIPOPROTEIN"/>
    <property type="match status" value="1"/>
</dbReference>
<feature type="domain" description="Fibronectin type-III" evidence="1">
    <location>
        <begin position="118"/>
        <end position="193"/>
    </location>
</feature>
<dbReference type="Proteomes" id="UP000431177">
    <property type="component" value="Unassembled WGS sequence"/>
</dbReference>
<sequence length="465" mass="52571">MKKKYLLYSLVSLLLLSGCYDREEKIAAPIVGELSDLQYKVDDDTLRVSWNLPSHNDDLQVRVSGTDGTFVVTGNPTSYKYGVIKVGKDYRLTFKVIDSKGNYSTGQTISFTREGGASVQDVIAQQVDGTNNIQIKWVLPNEKLSKVEVRYDNKKIELKGDAVNYTIENAANKKYTIGVVSFNEEGQSSESVYTDIRVGKTKVAFLGVTPTRDGITDDDEKAAADWFFNNYPTGEYLSFDEIANGADLSQYRVLWWIRDSQQTTDLPAESLDPSVVEAIKKFHIDGGGLLLNTHAVAYLYTIGRMKAKFNTEFTSGDGFDNGDTWNMNVYIGKAHDETSHPIYRGLEWKWMDGKKVIPLIGAGWKENHNSIYKDLCMYYNMNNTDENAYVKISEDSQIRILATWDGINDYFMMANYETLPTEEFKGTAIAIGIGAFEWNQNRSVNPYQKNIEQTTHNAIEYLKTK</sequence>
<evidence type="ECO:0000259" key="2">
    <source>
        <dbReference type="Pfam" id="PF16324"/>
    </source>
</evidence>
<dbReference type="InterPro" id="IPR032526">
    <property type="entry name" value="DUF4960"/>
</dbReference>
<evidence type="ECO:0000313" key="6">
    <source>
        <dbReference type="Proteomes" id="UP000283762"/>
    </source>
</evidence>
<dbReference type="EMBL" id="WCLE01000001">
    <property type="protein sequence ID" value="KAB5316720.1"/>
    <property type="molecule type" value="Genomic_DNA"/>
</dbReference>
<organism evidence="5 6">
    <name type="scientific">Bacteroides stercoris</name>
    <dbReference type="NCBI Taxonomy" id="46506"/>
    <lineage>
        <taxon>Bacteria</taxon>
        <taxon>Pseudomonadati</taxon>
        <taxon>Bacteroidota</taxon>
        <taxon>Bacteroidia</taxon>
        <taxon>Bacteroidales</taxon>
        <taxon>Bacteroidaceae</taxon>
        <taxon>Bacteroides</taxon>
    </lineage>
</organism>
<dbReference type="Pfam" id="PF00041">
    <property type="entry name" value="fn3"/>
    <property type="match status" value="1"/>
</dbReference>
<feature type="domain" description="DUF4960" evidence="2">
    <location>
        <begin position="205"/>
        <end position="462"/>
    </location>
</feature>
<dbReference type="RefSeq" id="WP_016661463.1">
    <property type="nucleotide sequence ID" value="NZ_CAXSRQ010000003.1"/>
</dbReference>
<dbReference type="Proteomes" id="UP000283762">
    <property type="component" value="Unassembled WGS sequence"/>
</dbReference>
<evidence type="ECO:0000313" key="8">
    <source>
        <dbReference type="Proteomes" id="UP000467334"/>
    </source>
</evidence>
<reference evidence="7 8" key="2">
    <citation type="journal article" date="2019" name="Nat. Med.">
        <title>A library of human gut bacterial isolates paired with longitudinal multiomics data enables mechanistic microbiome research.</title>
        <authorList>
            <person name="Poyet M."/>
            <person name="Groussin M."/>
            <person name="Gibbons S.M."/>
            <person name="Avila-Pacheco J."/>
            <person name="Jiang X."/>
            <person name="Kearney S.M."/>
            <person name="Perrotta A.R."/>
            <person name="Berdy B."/>
            <person name="Zhao S."/>
            <person name="Lieberman T.D."/>
            <person name="Swanson P.K."/>
            <person name="Smith M."/>
            <person name="Roesemann S."/>
            <person name="Alexander J.E."/>
            <person name="Rich S.A."/>
            <person name="Livny J."/>
            <person name="Vlamakis H."/>
            <person name="Clish C."/>
            <person name="Bullock K."/>
            <person name="Deik A."/>
            <person name="Scott J."/>
            <person name="Pierce K.A."/>
            <person name="Xavier R.J."/>
            <person name="Alm E.J."/>
        </authorList>
    </citation>
    <scope>NUCLEOTIDE SEQUENCE [LARGE SCALE GENOMIC DNA]</scope>
    <source>
        <strain evidence="4 7">BIOML-A2</strain>
        <strain evidence="3 8">BIOML-A6</strain>
    </source>
</reference>
<evidence type="ECO:0000313" key="3">
    <source>
        <dbReference type="EMBL" id="KAB5316720.1"/>
    </source>
</evidence>
<evidence type="ECO:0000313" key="4">
    <source>
        <dbReference type="EMBL" id="KAB5330608.1"/>
    </source>
</evidence>
<dbReference type="AlphaFoldDB" id="A0A413MV46"/>
<dbReference type="Pfam" id="PF16324">
    <property type="entry name" value="DUF4960"/>
    <property type="match status" value="1"/>
</dbReference>
<name>A0A413MV46_BACSE</name>
<dbReference type="InterPro" id="IPR003961">
    <property type="entry name" value="FN3_dom"/>
</dbReference>